<dbReference type="PROSITE" id="PS50893">
    <property type="entry name" value="ABC_TRANSPORTER_2"/>
    <property type="match status" value="2"/>
</dbReference>
<name>A0AAD7USS2_9FUNG</name>
<dbReference type="InterPro" id="IPR036640">
    <property type="entry name" value="ABC1_TM_sf"/>
</dbReference>
<feature type="region of interest" description="Disordered" evidence="10">
    <location>
        <begin position="1"/>
        <end position="83"/>
    </location>
</feature>
<dbReference type="EMBL" id="JARTCD010000101">
    <property type="protein sequence ID" value="KAJ8652555.1"/>
    <property type="molecule type" value="Genomic_DNA"/>
</dbReference>
<evidence type="ECO:0000313" key="14">
    <source>
        <dbReference type="EMBL" id="KAJ8652555.1"/>
    </source>
</evidence>
<keyword evidence="3" id="KW-0813">Transport</keyword>
<dbReference type="Proteomes" id="UP001234581">
    <property type="component" value="Unassembled WGS sequence"/>
</dbReference>
<dbReference type="Gene3D" id="3.40.50.300">
    <property type="entry name" value="P-loop containing nucleotide triphosphate hydrolases"/>
    <property type="match status" value="2"/>
</dbReference>
<evidence type="ECO:0000256" key="10">
    <source>
        <dbReference type="SAM" id="MobiDB-lite"/>
    </source>
</evidence>
<accession>A0AAD7USS2</accession>
<dbReference type="InterPro" id="IPR039421">
    <property type="entry name" value="Type_1_exporter"/>
</dbReference>
<keyword evidence="9" id="KW-0175">Coiled coil</keyword>
<comment type="caution">
    <text evidence="14">The sequence shown here is derived from an EMBL/GenBank/DDBJ whole genome shotgun (WGS) entry which is preliminary data.</text>
</comment>
<feature type="transmembrane region" description="Helical" evidence="11">
    <location>
        <begin position="101"/>
        <end position="125"/>
    </location>
</feature>
<feature type="coiled-coil region" evidence="9">
    <location>
        <begin position="679"/>
        <end position="716"/>
    </location>
</feature>
<dbReference type="GO" id="GO:0005743">
    <property type="term" value="C:mitochondrial inner membrane"/>
    <property type="evidence" value="ECO:0007669"/>
    <property type="project" value="TreeGrafter"/>
</dbReference>
<evidence type="ECO:0000313" key="15">
    <source>
        <dbReference type="Proteomes" id="UP001234581"/>
    </source>
</evidence>
<feature type="transmembrane region" description="Helical" evidence="11">
    <location>
        <begin position="916"/>
        <end position="933"/>
    </location>
</feature>
<feature type="transmembrane region" description="Helical" evidence="11">
    <location>
        <begin position="229"/>
        <end position="248"/>
    </location>
</feature>
<evidence type="ECO:0008006" key="16">
    <source>
        <dbReference type="Google" id="ProtNLM"/>
    </source>
</evidence>
<dbReference type="InterPro" id="IPR027417">
    <property type="entry name" value="P-loop_NTPase"/>
</dbReference>
<dbReference type="SUPFAM" id="SSF90123">
    <property type="entry name" value="ABC transporter transmembrane region"/>
    <property type="match status" value="2"/>
</dbReference>
<dbReference type="PANTHER" id="PTHR43394:SF27">
    <property type="entry name" value="ATP-DEPENDENT TRANSLOCASE ABCB1-LIKE"/>
    <property type="match status" value="1"/>
</dbReference>
<dbReference type="InterPro" id="IPR003439">
    <property type="entry name" value="ABC_transporter-like_ATP-bd"/>
</dbReference>
<dbReference type="SMART" id="SM00382">
    <property type="entry name" value="AAA"/>
    <property type="match status" value="2"/>
</dbReference>
<evidence type="ECO:0000259" key="12">
    <source>
        <dbReference type="PROSITE" id="PS50893"/>
    </source>
</evidence>
<reference evidence="14 15" key="1">
    <citation type="submission" date="2023-03" db="EMBL/GenBank/DDBJ databases">
        <title>Genome sequence of Lichtheimia ornata CBS 291.66.</title>
        <authorList>
            <person name="Mohabir J.T."/>
            <person name="Shea T.P."/>
            <person name="Kurbessoian T."/>
            <person name="Berby B."/>
            <person name="Fontaine J."/>
            <person name="Livny J."/>
            <person name="Gnirke A."/>
            <person name="Stajich J.E."/>
            <person name="Cuomo C.A."/>
        </authorList>
    </citation>
    <scope>NUCLEOTIDE SEQUENCE [LARGE SCALE GENOMIC DNA]</scope>
    <source>
        <strain evidence="14">CBS 291.66</strain>
    </source>
</reference>
<sequence length="1344" mass="148405">MAGSEASSESSNTVREIKEKAATPSSHQQHAPLAERDTPQTIVAAETIPTQLDEKKSDHTSLSNDDDDEKEEKTRKGKKKKKKEPAIPIHRLFRFATKLELLMIGTAAFFSLGVGAMHPLVIVFFGEFMADAGAAFQDIMQGKGSVLDATHDLILIFVYLGTAQLVAAYISQSFWIMTGENQTRRLRRYYVHAILRQDLGWFDMAEEGSLTTRLAADTQLIQDGISEKFGLFLMCIGAFVSGFIIAFVKGWNLAVIILATLPVLGAVGGALGWAITKFTLNVQDAYADAGSIVEQAVSGLRTVYAFTLQERFAQLYEKALVKARIAGIRRGVFLGVGFGVFLFVLFATYGLSFWYGGKLVAEGKMTGDLVLIVFFSMLIAAMTLIQLPPNLSAVSTACGAAYKIYATIDRVPDIDTDKDEGLKLEKVAGEIEFRNVNFSYPTRPDIPILKNLSITIKPGMSVAFVGPSGSGKSTTVHLIQRFYDPVSGQVLLDGHNLKDMNVMNIRHHIGVVSQEPVLFNMTIRQNLLMGVDYEASREEIIEACKQANCHTFISQLPDGYDTLVGEKGGMLSGGQKQRIAIARAILKNPSILLLDEATSALDTQSERLVQRALDAASKNRTTLLIAHRLSTIRGCDLICVMQQGDLVEKGTHDELLALNGVYAELVRKQKIATKQAGANDEDEDDIDEEEMLRKETEELLQQQKKIEQLAEAERDNKSDHLVRMSTLSSIDAFEIKLRKEKEDRKHRMKQKAPIGKIIMQMRPEWKYMAVGILGAAVAGAVFPCFSLIFAKIITVMILNPSNTDAGPMEGANLYAFVFVMLGIASFFAFAAQIASFEVAGELYTERLRAAVFRAYCKQEVGFFDQDENSMGAVTSKLAIDAKNVNELVTKVWGDVMQLISTAVTGLVIAFVQSWTLTLIVMCMGPFIAAATYYESKIRRGFEDETAKAHEQSGEVAGEAIKEIRTVAALNKQAHFELRFDRALEHPHRLAKRKAYLSSIGYALQQGINMYTNAVAFYAGVRLIDNRWINFEQMMIAMMAVIITAQGVGRSSTFTATYAKAKNSAIAAFEILERQSRIDPDVEGIEPESSTIRGDLSFKEITFRYPARPNIPIFDGDFNLEGKSGQTIALVGPSGCGKSTTISMLQRWYDPIDGTVRLDDYNTKNFSLHNLRSHMSLVQQEPVLFDMTIGENIRFGALEGQQVSREQVEEACRAANIHKFISELPDAYDTRVGDKGSQLSGGQKQRIAIARALIRKPRVLLLDEATSALDSESEKLVQQAIDNIISEGGRTTLTIAHRLSTIQTADLICVIKGGRVVEQGTHWELLKLDAEYAALVRQQSLEATH</sequence>
<evidence type="ECO:0000256" key="4">
    <source>
        <dbReference type="ARBA" id="ARBA00022692"/>
    </source>
</evidence>
<evidence type="ECO:0000256" key="5">
    <source>
        <dbReference type="ARBA" id="ARBA00022741"/>
    </source>
</evidence>
<organism evidence="14 15">
    <name type="scientific">Lichtheimia ornata</name>
    <dbReference type="NCBI Taxonomy" id="688661"/>
    <lineage>
        <taxon>Eukaryota</taxon>
        <taxon>Fungi</taxon>
        <taxon>Fungi incertae sedis</taxon>
        <taxon>Mucoromycota</taxon>
        <taxon>Mucoromycotina</taxon>
        <taxon>Mucoromycetes</taxon>
        <taxon>Mucorales</taxon>
        <taxon>Lichtheimiaceae</taxon>
        <taxon>Lichtheimia</taxon>
    </lineage>
</organism>
<dbReference type="Gene3D" id="1.20.1560.10">
    <property type="entry name" value="ABC transporter type 1, transmembrane domain"/>
    <property type="match status" value="1"/>
</dbReference>
<evidence type="ECO:0000259" key="13">
    <source>
        <dbReference type="PROSITE" id="PS50929"/>
    </source>
</evidence>
<dbReference type="CDD" id="cd18578">
    <property type="entry name" value="ABC_6TM_Pgp_ABCB1_D2_like"/>
    <property type="match status" value="1"/>
</dbReference>
<keyword evidence="8 11" id="KW-0472">Membrane</keyword>
<feature type="domain" description="ABC transporter" evidence="12">
    <location>
        <begin position="1095"/>
        <end position="1337"/>
    </location>
</feature>
<keyword evidence="15" id="KW-1185">Reference proteome</keyword>
<proteinExistence type="inferred from homology"/>
<gene>
    <name evidence="14" type="ORF">O0I10_011814</name>
</gene>
<dbReference type="InterPro" id="IPR017871">
    <property type="entry name" value="ABC_transporter-like_CS"/>
</dbReference>
<dbReference type="Pfam" id="PF00005">
    <property type="entry name" value="ABC_tran"/>
    <property type="match status" value="2"/>
</dbReference>
<keyword evidence="6" id="KW-0067">ATP-binding</keyword>
<evidence type="ECO:0000256" key="7">
    <source>
        <dbReference type="ARBA" id="ARBA00022989"/>
    </source>
</evidence>
<dbReference type="GO" id="GO:0016887">
    <property type="term" value="F:ATP hydrolysis activity"/>
    <property type="evidence" value="ECO:0007669"/>
    <property type="project" value="InterPro"/>
</dbReference>
<dbReference type="InterPro" id="IPR003593">
    <property type="entry name" value="AAA+_ATPase"/>
</dbReference>
<feature type="transmembrane region" description="Helical" evidence="11">
    <location>
        <begin position="332"/>
        <end position="357"/>
    </location>
</feature>
<dbReference type="PANTHER" id="PTHR43394">
    <property type="entry name" value="ATP-DEPENDENT PERMEASE MDL1, MITOCHONDRIAL"/>
    <property type="match status" value="1"/>
</dbReference>
<feature type="domain" description="ABC transmembrane type-1" evidence="13">
    <location>
        <begin position="769"/>
        <end position="1059"/>
    </location>
</feature>
<evidence type="ECO:0000256" key="3">
    <source>
        <dbReference type="ARBA" id="ARBA00022448"/>
    </source>
</evidence>
<evidence type="ECO:0000256" key="9">
    <source>
        <dbReference type="SAM" id="Coils"/>
    </source>
</evidence>
<dbReference type="GO" id="GO:0005524">
    <property type="term" value="F:ATP binding"/>
    <property type="evidence" value="ECO:0007669"/>
    <property type="project" value="UniProtKB-KW"/>
</dbReference>
<keyword evidence="5" id="KW-0547">Nucleotide-binding</keyword>
<comment type="subcellular location">
    <subcellularLocation>
        <location evidence="1">Membrane</location>
        <topology evidence="1">Multi-pass membrane protein</topology>
    </subcellularLocation>
</comment>
<feature type="transmembrane region" description="Helical" evidence="11">
    <location>
        <begin position="254"/>
        <end position="275"/>
    </location>
</feature>
<evidence type="ECO:0000256" key="2">
    <source>
        <dbReference type="ARBA" id="ARBA00007577"/>
    </source>
</evidence>
<evidence type="ECO:0000256" key="6">
    <source>
        <dbReference type="ARBA" id="ARBA00022840"/>
    </source>
</evidence>
<comment type="similarity">
    <text evidence="2">Belongs to the ABC transporter superfamily. ABCB family. Multidrug resistance exporter (TC 3.A.1.201) subfamily.</text>
</comment>
<dbReference type="FunFam" id="3.40.50.300:FF:000251">
    <property type="entry name" value="ABC transporter B family member 19"/>
    <property type="match status" value="1"/>
</dbReference>
<dbReference type="CDD" id="cd18577">
    <property type="entry name" value="ABC_6TM_Pgp_ABCB1_D1_like"/>
    <property type="match status" value="1"/>
</dbReference>
<feature type="transmembrane region" description="Helical" evidence="11">
    <location>
        <begin position="767"/>
        <end position="793"/>
    </location>
</feature>
<feature type="transmembrane region" description="Helical" evidence="11">
    <location>
        <begin position="369"/>
        <end position="387"/>
    </location>
</feature>
<feature type="domain" description="ABC transporter" evidence="12">
    <location>
        <begin position="431"/>
        <end position="668"/>
    </location>
</feature>
<evidence type="ECO:0000256" key="1">
    <source>
        <dbReference type="ARBA" id="ARBA00004141"/>
    </source>
</evidence>
<keyword evidence="7 11" id="KW-1133">Transmembrane helix</keyword>
<dbReference type="PROSITE" id="PS50929">
    <property type="entry name" value="ABC_TM1F"/>
    <property type="match status" value="2"/>
</dbReference>
<dbReference type="InterPro" id="IPR011527">
    <property type="entry name" value="ABC1_TM_dom"/>
</dbReference>
<dbReference type="GO" id="GO:0015421">
    <property type="term" value="F:ABC-type oligopeptide transporter activity"/>
    <property type="evidence" value="ECO:0007669"/>
    <property type="project" value="TreeGrafter"/>
</dbReference>
<keyword evidence="4 11" id="KW-0812">Transmembrane</keyword>
<evidence type="ECO:0000256" key="11">
    <source>
        <dbReference type="SAM" id="Phobius"/>
    </source>
</evidence>
<dbReference type="GeneID" id="83219212"/>
<dbReference type="RefSeq" id="XP_058337469.1">
    <property type="nucleotide sequence ID" value="XM_058491776.1"/>
</dbReference>
<dbReference type="PROSITE" id="PS00211">
    <property type="entry name" value="ABC_TRANSPORTER_1"/>
    <property type="match status" value="2"/>
</dbReference>
<feature type="transmembrane region" description="Helical" evidence="11">
    <location>
        <begin position="153"/>
        <end position="178"/>
    </location>
</feature>
<dbReference type="CDD" id="cd03249">
    <property type="entry name" value="ABC_MTABC3_MDL1_MDL2"/>
    <property type="match status" value="2"/>
</dbReference>
<protein>
    <recommendedName>
        <fullName evidence="16">Multidrug resistance protein 1</fullName>
    </recommendedName>
</protein>
<feature type="transmembrane region" description="Helical" evidence="11">
    <location>
        <begin position="813"/>
        <end position="836"/>
    </location>
</feature>
<feature type="compositionally biased region" description="Polar residues" evidence="10">
    <location>
        <begin position="1"/>
        <end position="14"/>
    </location>
</feature>
<dbReference type="Pfam" id="PF00664">
    <property type="entry name" value="ABC_membrane"/>
    <property type="match status" value="2"/>
</dbReference>
<evidence type="ECO:0000256" key="8">
    <source>
        <dbReference type="ARBA" id="ARBA00023136"/>
    </source>
</evidence>
<dbReference type="GO" id="GO:0090374">
    <property type="term" value="P:oligopeptide export from mitochondrion"/>
    <property type="evidence" value="ECO:0007669"/>
    <property type="project" value="TreeGrafter"/>
</dbReference>
<feature type="domain" description="ABC transmembrane type-1" evidence="13">
    <location>
        <begin position="107"/>
        <end position="396"/>
    </location>
</feature>
<dbReference type="SUPFAM" id="SSF52540">
    <property type="entry name" value="P-loop containing nucleoside triphosphate hydrolases"/>
    <property type="match status" value="2"/>
</dbReference>
<dbReference type="FunFam" id="3.40.50.300:FF:000205">
    <property type="entry name" value="ABC transporter B family member 4"/>
    <property type="match status" value="1"/>
</dbReference>